<proteinExistence type="predicted"/>
<organism evidence="2 3">
    <name type="scientific">Caerostris extrusa</name>
    <name type="common">Bark spider</name>
    <name type="synonym">Caerostris bankana</name>
    <dbReference type="NCBI Taxonomy" id="172846"/>
    <lineage>
        <taxon>Eukaryota</taxon>
        <taxon>Metazoa</taxon>
        <taxon>Ecdysozoa</taxon>
        <taxon>Arthropoda</taxon>
        <taxon>Chelicerata</taxon>
        <taxon>Arachnida</taxon>
        <taxon>Araneae</taxon>
        <taxon>Araneomorphae</taxon>
        <taxon>Entelegynae</taxon>
        <taxon>Araneoidea</taxon>
        <taxon>Araneidae</taxon>
        <taxon>Caerostris</taxon>
    </lineage>
</organism>
<dbReference type="EMBL" id="BPLR01013347">
    <property type="protein sequence ID" value="GIY60592.1"/>
    <property type="molecule type" value="Genomic_DNA"/>
</dbReference>
<keyword evidence="3" id="KW-1185">Reference proteome</keyword>
<evidence type="ECO:0000313" key="2">
    <source>
        <dbReference type="EMBL" id="GIY60592.1"/>
    </source>
</evidence>
<evidence type="ECO:0000256" key="1">
    <source>
        <dbReference type="SAM" id="MobiDB-lite"/>
    </source>
</evidence>
<dbReference type="Proteomes" id="UP001054945">
    <property type="component" value="Unassembled WGS sequence"/>
</dbReference>
<name>A0AAV4URG2_CAEEX</name>
<sequence length="98" mass="11346">MLQQAGIVVPPAICRSENIDGPRGEQIADCGVNETEIFPSIFSWSRLDNFVMDCISDKDAKSVEEEEEKRHWHNQKRKHHKTKQGKKRKKAKTLFPNQ</sequence>
<evidence type="ECO:0000313" key="3">
    <source>
        <dbReference type="Proteomes" id="UP001054945"/>
    </source>
</evidence>
<accession>A0AAV4URG2</accession>
<reference evidence="2 3" key="1">
    <citation type="submission" date="2021-06" db="EMBL/GenBank/DDBJ databases">
        <title>Caerostris extrusa draft genome.</title>
        <authorList>
            <person name="Kono N."/>
            <person name="Arakawa K."/>
        </authorList>
    </citation>
    <scope>NUCLEOTIDE SEQUENCE [LARGE SCALE GENOMIC DNA]</scope>
</reference>
<feature type="compositionally biased region" description="Basic residues" evidence="1">
    <location>
        <begin position="71"/>
        <end position="92"/>
    </location>
</feature>
<feature type="region of interest" description="Disordered" evidence="1">
    <location>
        <begin position="65"/>
        <end position="98"/>
    </location>
</feature>
<gene>
    <name evidence="2" type="ORF">CEXT_447671</name>
</gene>
<dbReference type="AlphaFoldDB" id="A0AAV4URG2"/>
<protein>
    <submittedName>
        <fullName evidence="2">Uncharacterized protein</fullName>
    </submittedName>
</protein>
<comment type="caution">
    <text evidence="2">The sequence shown here is derived from an EMBL/GenBank/DDBJ whole genome shotgun (WGS) entry which is preliminary data.</text>
</comment>